<accession>A0A1H0QJJ4</accession>
<dbReference type="Pfam" id="PF00403">
    <property type="entry name" value="HMA"/>
    <property type="match status" value="1"/>
</dbReference>
<dbReference type="RefSeq" id="WP_089652967.1">
    <property type="nucleotide sequence ID" value="NZ_FNIZ01000013.1"/>
</dbReference>
<dbReference type="Proteomes" id="UP000198860">
    <property type="component" value="Unassembled WGS sequence"/>
</dbReference>
<dbReference type="CDD" id="cd00371">
    <property type="entry name" value="HMA"/>
    <property type="match status" value="1"/>
</dbReference>
<dbReference type="EMBL" id="FNIZ01000013">
    <property type="protein sequence ID" value="SDP17235.1"/>
    <property type="molecule type" value="Genomic_DNA"/>
</dbReference>
<dbReference type="OrthoDB" id="2884671at2"/>
<sequence>MKEVTIQINGMTSSSDVEKVNEALYNVWGIREADVNTKFNKITFSYNEEAGSLEDFMQAIRDSGFEPIQEDE</sequence>
<evidence type="ECO:0000259" key="1">
    <source>
        <dbReference type="PROSITE" id="PS50846"/>
    </source>
</evidence>
<name>A0A1H0QJJ4_HALAD</name>
<gene>
    <name evidence="2" type="ORF">SAMN05421677_11325</name>
</gene>
<dbReference type="PROSITE" id="PS50846">
    <property type="entry name" value="HMA_2"/>
    <property type="match status" value="1"/>
</dbReference>
<dbReference type="AlphaFoldDB" id="A0A1H0QJJ4"/>
<keyword evidence="3" id="KW-1185">Reference proteome</keyword>
<dbReference type="STRING" id="240303.SAMN05421677_11325"/>
<dbReference type="Gene3D" id="3.30.70.100">
    <property type="match status" value="1"/>
</dbReference>
<reference evidence="3" key="1">
    <citation type="submission" date="2016-10" db="EMBL/GenBank/DDBJ databases">
        <authorList>
            <person name="Varghese N."/>
            <person name="Submissions S."/>
        </authorList>
    </citation>
    <scope>NUCLEOTIDE SEQUENCE [LARGE SCALE GENOMIC DNA]</scope>
    <source>
        <strain evidence="3">CGMCC 1.3703</strain>
    </source>
</reference>
<organism evidence="2 3">
    <name type="scientific">Halobacillus aidingensis</name>
    <dbReference type="NCBI Taxonomy" id="240303"/>
    <lineage>
        <taxon>Bacteria</taxon>
        <taxon>Bacillati</taxon>
        <taxon>Bacillota</taxon>
        <taxon>Bacilli</taxon>
        <taxon>Bacillales</taxon>
        <taxon>Bacillaceae</taxon>
        <taxon>Halobacillus</taxon>
    </lineage>
</organism>
<dbReference type="GO" id="GO:0046872">
    <property type="term" value="F:metal ion binding"/>
    <property type="evidence" value="ECO:0007669"/>
    <property type="project" value="InterPro"/>
</dbReference>
<dbReference type="SUPFAM" id="SSF55008">
    <property type="entry name" value="HMA, heavy metal-associated domain"/>
    <property type="match status" value="1"/>
</dbReference>
<proteinExistence type="predicted"/>
<protein>
    <submittedName>
        <fullName evidence="2">Cu+-exporting ATPase</fullName>
    </submittedName>
</protein>
<dbReference type="InterPro" id="IPR006121">
    <property type="entry name" value="HMA_dom"/>
</dbReference>
<evidence type="ECO:0000313" key="2">
    <source>
        <dbReference type="EMBL" id="SDP17235.1"/>
    </source>
</evidence>
<dbReference type="InterPro" id="IPR036163">
    <property type="entry name" value="HMA_dom_sf"/>
</dbReference>
<evidence type="ECO:0000313" key="3">
    <source>
        <dbReference type="Proteomes" id="UP000198860"/>
    </source>
</evidence>
<feature type="domain" description="HMA" evidence="1">
    <location>
        <begin position="2"/>
        <end position="68"/>
    </location>
</feature>